<sequence>MVFLSKRAYDKEGRTVSSSVRVYCFQYRWEIFLKKSFSREEDQCYSSPLHAKSHFHCSNKSGRERFLSGSLTRDSRERIISSFPSFQPSAKQTFDTIYISPLHK</sequence>
<comment type="caution">
    <text evidence="1">The sequence shown here is derived from an EMBL/GenBank/DDBJ whole genome shotgun (WGS) entry which is preliminary data.</text>
</comment>
<keyword evidence="2" id="KW-1185">Reference proteome</keyword>
<protein>
    <recommendedName>
        <fullName evidence="3">Ycf15</fullName>
    </recommendedName>
</protein>
<evidence type="ECO:0000313" key="1">
    <source>
        <dbReference type="EMBL" id="GIX75744.1"/>
    </source>
</evidence>
<name>A0AAV4MTK7_9ARAC</name>
<dbReference type="Proteomes" id="UP001054837">
    <property type="component" value="Unassembled WGS sequence"/>
</dbReference>
<dbReference type="EMBL" id="BPLQ01000852">
    <property type="protein sequence ID" value="GIX75744.1"/>
    <property type="molecule type" value="Genomic_DNA"/>
</dbReference>
<evidence type="ECO:0000313" key="2">
    <source>
        <dbReference type="Proteomes" id="UP001054837"/>
    </source>
</evidence>
<accession>A0AAV4MTK7</accession>
<gene>
    <name evidence="1" type="ORF">CDAR_183471</name>
</gene>
<dbReference type="AlphaFoldDB" id="A0AAV4MTK7"/>
<reference evidence="1 2" key="1">
    <citation type="submission" date="2021-06" db="EMBL/GenBank/DDBJ databases">
        <title>Caerostris darwini draft genome.</title>
        <authorList>
            <person name="Kono N."/>
            <person name="Arakawa K."/>
        </authorList>
    </citation>
    <scope>NUCLEOTIDE SEQUENCE [LARGE SCALE GENOMIC DNA]</scope>
</reference>
<evidence type="ECO:0008006" key="3">
    <source>
        <dbReference type="Google" id="ProtNLM"/>
    </source>
</evidence>
<organism evidence="1 2">
    <name type="scientific">Caerostris darwini</name>
    <dbReference type="NCBI Taxonomy" id="1538125"/>
    <lineage>
        <taxon>Eukaryota</taxon>
        <taxon>Metazoa</taxon>
        <taxon>Ecdysozoa</taxon>
        <taxon>Arthropoda</taxon>
        <taxon>Chelicerata</taxon>
        <taxon>Arachnida</taxon>
        <taxon>Araneae</taxon>
        <taxon>Araneomorphae</taxon>
        <taxon>Entelegynae</taxon>
        <taxon>Araneoidea</taxon>
        <taxon>Araneidae</taxon>
        <taxon>Caerostris</taxon>
    </lineage>
</organism>
<proteinExistence type="predicted"/>